<evidence type="ECO:0000313" key="3">
    <source>
        <dbReference type="Proteomes" id="UP000265725"/>
    </source>
</evidence>
<proteinExistence type="predicted"/>
<dbReference type="GO" id="GO:0030655">
    <property type="term" value="P:beta-lactam antibiotic catabolic process"/>
    <property type="evidence" value="ECO:0007669"/>
    <property type="project" value="InterPro"/>
</dbReference>
<dbReference type="AlphaFoldDB" id="A0A385YTT6"/>
<dbReference type="InterPro" id="IPR045155">
    <property type="entry name" value="Beta-lactam_cat"/>
</dbReference>
<dbReference type="RefSeq" id="WP_119883793.1">
    <property type="nucleotide sequence ID" value="NZ_CP032418.1"/>
</dbReference>
<accession>A0A385YTT6</accession>
<evidence type="ECO:0000259" key="1">
    <source>
        <dbReference type="Pfam" id="PF13354"/>
    </source>
</evidence>
<dbReference type="InterPro" id="IPR012338">
    <property type="entry name" value="Beta-lactam/transpept-like"/>
</dbReference>
<organism evidence="2 3">
    <name type="scientific">Paenisporosarcina cavernae</name>
    <dbReference type="NCBI Taxonomy" id="2320858"/>
    <lineage>
        <taxon>Bacteria</taxon>
        <taxon>Bacillati</taxon>
        <taxon>Bacillota</taxon>
        <taxon>Bacilli</taxon>
        <taxon>Bacillales</taxon>
        <taxon>Caryophanaceae</taxon>
        <taxon>Paenisporosarcina</taxon>
    </lineage>
</organism>
<dbReference type="KEGG" id="paek:D3873_09390"/>
<dbReference type="OrthoDB" id="2835798at2"/>
<dbReference type="Gene3D" id="3.40.710.10">
    <property type="entry name" value="DD-peptidase/beta-lactamase superfamily"/>
    <property type="match status" value="1"/>
</dbReference>
<feature type="domain" description="Beta-lactamase class A catalytic" evidence="1">
    <location>
        <begin position="26"/>
        <end position="220"/>
    </location>
</feature>
<sequence length="254" mass="28422">MLEILSKIDETNEGVFAYAIASVRGNQNLHSFQTNEVMPLASAAKVAIAYAVTKLVEAQHLSWEDKLDDVLFDPKEDSNELYPHLIGRSSIQLGEAIEVMIACHDSIVAKLIVTCAGGWEKINRLISEKFPSMHVTENPRDDKNIGTVEDLFAMMNQIRSGYERNPFRWSPIIRGLVRQRGENGIVPSHLISHMTGGLEQALLNIGFIGNYAGEQYIYAIAAKNVPNRSENTTADMLAKEFIENIYRHLFCEGN</sequence>
<evidence type="ECO:0000313" key="2">
    <source>
        <dbReference type="EMBL" id="AYC30076.1"/>
    </source>
</evidence>
<keyword evidence="3" id="KW-1185">Reference proteome</keyword>
<dbReference type="Proteomes" id="UP000265725">
    <property type="component" value="Chromosome"/>
</dbReference>
<dbReference type="GO" id="GO:0008800">
    <property type="term" value="F:beta-lactamase activity"/>
    <property type="evidence" value="ECO:0007669"/>
    <property type="project" value="InterPro"/>
</dbReference>
<dbReference type="SUPFAM" id="SSF56601">
    <property type="entry name" value="beta-lactamase/transpeptidase-like"/>
    <property type="match status" value="1"/>
</dbReference>
<reference evidence="3" key="1">
    <citation type="submission" date="2018-09" db="EMBL/GenBank/DDBJ databases">
        <authorList>
            <person name="Zhu H."/>
        </authorList>
    </citation>
    <scope>NUCLEOTIDE SEQUENCE [LARGE SCALE GENOMIC DNA]</scope>
    <source>
        <strain evidence="3">K2R23-3</strain>
    </source>
</reference>
<protein>
    <recommendedName>
        <fullName evidence="1">Beta-lactamase class A catalytic domain-containing protein</fullName>
    </recommendedName>
</protein>
<gene>
    <name evidence="2" type="ORF">D3873_09390</name>
</gene>
<dbReference type="EMBL" id="CP032418">
    <property type="protein sequence ID" value="AYC30076.1"/>
    <property type="molecule type" value="Genomic_DNA"/>
</dbReference>
<dbReference type="Pfam" id="PF13354">
    <property type="entry name" value="Beta-lactamase2"/>
    <property type="match status" value="1"/>
</dbReference>
<name>A0A385YTT6_9BACL</name>